<gene>
    <name evidence="3" type="ORF">IB286_02310</name>
</gene>
<keyword evidence="2" id="KW-1133">Transmembrane helix</keyword>
<evidence type="ECO:0000313" key="3">
    <source>
        <dbReference type="EMBL" id="MBD2857824.1"/>
    </source>
</evidence>
<evidence type="ECO:0000256" key="1">
    <source>
        <dbReference type="SAM" id="MobiDB-lite"/>
    </source>
</evidence>
<dbReference type="RefSeq" id="WP_190762040.1">
    <property type="nucleotide sequence ID" value="NZ_JACXLD010000001.1"/>
</dbReference>
<feature type="transmembrane region" description="Helical" evidence="2">
    <location>
        <begin position="56"/>
        <end position="79"/>
    </location>
</feature>
<dbReference type="PANTHER" id="PTHR38043">
    <property type="entry name" value="PROTEIN HEMX"/>
    <property type="match status" value="1"/>
</dbReference>
<dbReference type="EMBL" id="JACXLD010000001">
    <property type="protein sequence ID" value="MBD2857824.1"/>
    <property type="molecule type" value="Genomic_DNA"/>
</dbReference>
<dbReference type="Proteomes" id="UP000610558">
    <property type="component" value="Unassembled WGS sequence"/>
</dbReference>
<dbReference type="AlphaFoldDB" id="A0A927GVX2"/>
<keyword evidence="4" id="KW-1185">Reference proteome</keyword>
<dbReference type="Pfam" id="PF04375">
    <property type="entry name" value="HemX"/>
    <property type="match status" value="1"/>
</dbReference>
<evidence type="ECO:0000313" key="4">
    <source>
        <dbReference type="Proteomes" id="UP000610558"/>
    </source>
</evidence>
<accession>A0A927GVX2</accession>
<evidence type="ECO:0000256" key="2">
    <source>
        <dbReference type="SAM" id="Phobius"/>
    </source>
</evidence>
<dbReference type="PANTHER" id="PTHR38043:SF1">
    <property type="entry name" value="PROTEIN HEMX"/>
    <property type="match status" value="1"/>
</dbReference>
<comment type="caution">
    <text evidence="3">The sequence shown here is derived from an EMBL/GenBank/DDBJ whole genome shotgun (WGS) entry which is preliminary data.</text>
</comment>
<proteinExistence type="predicted"/>
<keyword evidence="2" id="KW-0472">Membrane</keyword>
<keyword evidence="2" id="KW-0812">Transmembrane</keyword>
<name>A0A927GVX2_9GAMM</name>
<reference evidence="3" key="1">
    <citation type="submission" date="2020-09" db="EMBL/GenBank/DDBJ databases">
        <authorList>
            <person name="Yoon J.-W."/>
        </authorList>
    </citation>
    <scope>NUCLEOTIDE SEQUENCE</scope>
    <source>
        <strain evidence="3">KMU-158</strain>
    </source>
</reference>
<feature type="region of interest" description="Disordered" evidence="1">
    <location>
        <begin position="1"/>
        <end position="50"/>
    </location>
</feature>
<dbReference type="InterPro" id="IPR007470">
    <property type="entry name" value="HemX"/>
</dbReference>
<sequence>MSDEKPDSSVPNNGANSDGEKTTPANIKAEPRVVSEPVVQAKPKAKHKEKSSSGGFVKFLLFICLLIALAAAGLSAWLYRELVFLPAQVAIVEQNQDAAREQQYQQLSEGLLNQGVKLDGVQQIISSQRESVAQLRQNMDESLAALIRQQQDMEASLAQLSSVDRNDWMLAEVEFLLRLATQRAQLNRDARAAAKLLSSADQILLELDDPALHSVRAALADEIAALQAVAQFDVEGVYLKLQSLSDSAEALRLYRAPEFIAEESAVNDTDADWKANLQAGVSKAWQKLNSYIRIRHHDEDFKPNLAPEQEWALRASLRMMLEQAQLALLSERQAVFAQSLTKASETVERFYLLDERRNAVLAELTELSALNVERRLPDVGGALTTFKAYQSSRRWQREAGQ</sequence>
<organism evidence="3 4">
    <name type="scientific">Spongiibacter pelagi</name>
    <dbReference type="NCBI Taxonomy" id="2760804"/>
    <lineage>
        <taxon>Bacteria</taxon>
        <taxon>Pseudomonadati</taxon>
        <taxon>Pseudomonadota</taxon>
        <taxon>Gammaproteobacteria</taxon>
        <taxon>Cellvibrionales</taxon>
        <taxon>Spongiibacteraceae</taxon>
        <taxon>Spongiibacter</taxon>
    </lineage>
</organism>
<protein>
    <submittedName>
        <fullName evidence="3">Uroporphyrinogen-III C-methyltransferase</fullName>
    </submittedName>
</protein>